<name>A0A481Z132_9VIRU</name>
<protein>
    <submittedName>
        <fullName evidence="1">Uncharacterized protein</fullName>
    </submittedName>
</protein>
<sequence>MLNRFLILIMLLALLYALYKYQQYMPSDNNKLFDRARARAINYNPLNKTFSKNNIENDIITTDCISQKSIKSLSDIQSNIYNKKKRIGGKSQRQARLTSDGITELLEDEQMDMFDI</sequence>
<dbReference type="EMBL" id="MK500408">
    <property type="protein sequence ID" value="QBK89129.1"/>
    <property type="molecule type" value="Genomic_DNA"/>
</dbReference>
<organism evidence="1">
    <name type="scientific">Mimivirus LCMiAC02</name>
    <dbReference type="NCBI Taxonomy" id="2506609"/>
    <lineage>
        <taxon>Viruses</taxon>
        <taxon>Varidnaviria</taxon>
        <taxon>Bamfordvirae</taxon>
        <taxon>Nucleocytoviricota</taxon>
        <taxon>Megaviricetes</taxon>
        <taxon>Imitervirales</taxon>
        <taxon>Mimiviridae</taxon>
        <taxon>Klosneuvirinae</taxon>
    </lineage>
</organism>
<reference evidence="1" key="1">
    <citation type="journal article" date="2019" name="MBio">
        <title>Virus Genomes from Deep Sea Sediments Expand the Ocean Megavirome and Support Independent Origins of Viral Gigantism.</title>
        <authorList>
            <person name="Backstrom D."/>
            <person name="Yutin N."/>
            <person name="Jorgensen S.L."/>
            <person name="Dharamshi J."/>
            <person name="Homa F."/>
            <person name="Zaremba-Niedwiedzka K."/>
            <person name="Spang A."/>
            <person name="Wolf Y.I."/>
            <person name="Koonin E.V."/>
            <person name="Ettema T.J."/>
        </authorList>
    </citation>
    <scope>NUCLEOTIDE SEQUENCE</scope>
</reference>
<proteinExistence type="predicted"/>
<accession>A0A481Z132</accession>
<evidence type="ECO:0000313" key="1">
    <source>
        <dbReference type="EMBL" id="QBK89129.1"/>
    </source>
</evidence>
<gene>
    <name evidence="1" type="ORF">LCMiAC02_02220</name>
</gene>